<evidence type="ECO:0000259" key="20">
    <source>
        <dbReference type="PROSITE" id="PS51387"/>
    </source>
</evidence>
<keyword evidence="8 19" id="KW-0132">Cell division</keyword>
<organism evidence="21 22">
    <name type="scientific">Limnoglobus roseus</name>
    <dbReference type="NCBI Taxonomy" id="2598579"/>
    <lineage>
        <taxon>Bacteria</taxon>
        <taxon>Pseudomonadati</taxon>
        <taxon>Planctomycetota</taxon>
        <taxon>Planctomycetia</taxon>
        <taxon>Gemmatales</taxon>
        <taxon>Gemmataceae</taxon>
        <taxon>Limnoglobus</taxon>
    </lineage>
</organism>
<dbReference type="RefSeq" id="WP_149113473.1">
    <property type="nucleotide sequence ID" value="NZ_CP042425.1"/>
</dbReference>
<evidence type="ECO:0000256" key="12">
    <source>
        <dbReference type="ARBA" id="ARBA00022960"/>
    </source>
</evidence>
<evidence type="ECO:0000256" key="11">
    <source>
        <dbReference type="ARBA" id="ARBA00022857"/>
    </source>
</evidence>
<comment type="pathway">
    <text evidence="4 19">Cell wall biogenesis; peptidoglycan biosynthesis.</text>
</comment>
<keyword evidence="15 19" id="KW-0131">Cell cycle</keyword>
<evidence type="ECO:0000256" key="4">
    <source>
        <dbReference type="ARBA" id="ARBA00004752"/>
    </source>
</evidence>
<dbReference type="InterPro" id="IPR011601">
    <property type="entry name" value="MurB_C"/>
</dbReference>
<dbReference type="InterPro" id="IPR006094">
    <property type="entry name" value="Oxid_FAD_bind_N"/>
</dbReference>
<dbReference type="SUPFAM" id="SSF56176">
    <property type="entry name" value="FAD-binding/transporter-associated domain-like"/>
    <property type="match status" value="1"/>
</dbReference>
<keyword evidence="13 19" id="KW-0573">Peptidoglycan synthesis</keyword>
<dbReference type="InterPro" id="IPR016169">
    <property type="entry name" value="FAD-bd_PCMH_sub2"/>
</dbReference>
<dbReference type="EMBL" id="CP042425">
    <property type="protein sequence ID" value="QEL19031.1"/>
    <property type="molecule type" value="Genomic_DNA"/>
</dbReference>
<dbReference type="KEGG" id="lrs:PX52LOC_06085"/>
<keyword evidence="11 19" id="KW-0521">NADP</keyword>
<comment type="similarity">
    <text evidence="19">Belongs to the MurB family.</text>
</comment>
<comment type="catalytic activity">
    <reaction evidence="18 19">
        <text>UDP-N-acetyl-alpha-D-muramate + NADP(+) = UDP-N-acetyl-3-O-(1-carboxyvinyl)-alpha-D-glucosamine + NADPH + H(+)</text>
        <dbReference type="Rhea" id="RHEA:12248"/>
        <dbReference type="ChEBI" id="CHEBI:15378"/>
        <dbReference type="ChEBI" id="CHEBI:57783"/>
        <dbReference type="ChEBI" id="CHEBI:58349"/>
        <dbReference type="ChEBI" id="CHEBI:68483"/>
        <dbReference type="ChEBI" id="CHEBI:70757"/>
        <dbReference type="EC" id="1.3.1.98"/>
    </reaction>
</comment>
<accession>A0A5C1AIP1</accession>
<dbReference type="GO" id="GO:0051301">
    <property type="term" value="P:cell division"/>
    <property type="evidence" value="ECO:0007669"/>
    <property type="project" value="UniProtKB-KW"/>
</dbReference>
<evidence type="ECO:0000256" key="18">
    <source>
        <dbReference type="ARBA" id="ARBA00048914"/>
    </source>
</evidence>
<evidence type="ECO:0000256" key="10">
    <source>
        <dbReference type="ARBA" id="ARBA00022827"/>
    </source>
</evidence>
<name>A0A5C1AIP1_9BACT</name>
<evidence type="ECO:0000256" key="6">
    <source>
        <dbReference type="ARBA" id="ARBA00015188"/>
    </source>
</evidence>
<evidence type="ECO:0000256" key="19">
    <source>
        <dbReference type="HAMAP-Rule" id="MF_00037"/>
    </source>
</evidence>
<dbReference type="GO" id="GO:0009252">
    <property type="term" value="P:peptidoglycan biosynthetic process"/>
    <property type="evidence" value="ECO:0007669"/>
    <property type="project" value="UniProtKB-UniRule"/>
</dbReference>
<dbReference type="Gene3D" id="3.90.78.10">
    <property type="entry name" value="UDP-N-acetylenolpyruvoylglucosamine reductase, C-terminal domain"/>
    <property type="match status" value="1"/>
</dbReference>
<dbReference type="NCBIfam" id="TIGR00179">
    <property type="entry name" value="murB"/>
    <property type="match status" value="1"/>
</dbReference>
<evidence type="ECO:0000256" key="15">
    <source>
        <dbReference type="ARBA" id="ARBA00023306"/>
    </source>
</evidence>
<keyword evidence="22" id="KW-1185">Reference proteome</keyword>
<dbReference type="GO" id="GO:0071949">
    <property type="term" value="F:FAD binding"/>
    <property type="evidence" value="ECO:0007669"/>
    <property type="project" value="InterPro"/>
</dbReference>
<dbReference type="UniPathway" id="UPA00219"/>
<gene>
    <name evidence="19 21" type="primary">murB</name>
    <name evidence="21" type="ORF">PX52LOC_06085</name>
</gene>
<dbReference type="PANTHER" id="PTHR21071:SF4">
    <property type="entry name" value="UDP-N-ACETYLENOLPYRUVOYLGLUCOSAMINE REDUCTASE"/>
    <property type="match status" value="1"/>
</dbReference>
<evidence type="ECO:0000256" key="5">
    <source>
        <dbReference type="ARBA" id="ARBA00012518"/>
    </source>
</evidence>
<evidence type="ECO:0000256" key="1">
    <source>
        <dbReference type="ARBA" id="ARBA00001974"/>
    </source>
</evidence>
<evidence type="ECO:0000256" key="16">
    <source>
        <dbReference type="ARBA" id="ARBA00023316"/>
    </source>
</evidence>
<dbReference type="HAMAP" id="MF_00037">
    <property type="entry name" value="MurB"/>
    <property type="match status" value="1"/>
</dbReference>
<evidence type="ECO:0000256" key="8">
    <source>
        <dbReference type="ARBA" id="ARBA00022618"/>
    </source>
</evidence>
<dbReference type="GO" id="GO:0005829">
    <property type="term" value="C:cytosol"/>
    <property type="evidence" value="ECO:0007669"/>
    <property type="project" value="TreeGrafter"/>
</dbReference>
<keyword evidence="9 19" id="KW-0285">Flavoprotein</keyword>
<evidence type="ECO:0000313" key="21">
    <source>
        <dbReference type="EMBL" id="QEL19031.1"/>
    </source>
</evidence>
<keyword evidence="14 19" id="KW-0560">Oxidoreductase</keyword>
<keyword evidence="16 19" id="KW-0961">Cell wall biogenesis/degradation</keyword>
<dbReference type="AlphaFoldDB" id="A0A5C1AIP1"/>
<dbReference type="InterPro" id="IPR016166">
    <property type="entry name" value="FAD-bd_PCMH"/>
</dbReference>
<keyword evidence="7 19" id="KW-0963">Cytoplasm</keyword>
<dbReference type="GO" id="GO:0071555">
    <property type="term" value="P:cell wall organization"/>
    <property type="evidence" value="ECO:0007669"/>
    <property type="project" value="UniProtKB-KW"/>
</dbReference>
<dbReference type="GO" id="GO:0008360">
    <property type="term" value="P:regulation of cell shape"/>
    <property type="evidence" value="ECO:0007669"/>
    <property type="project" value="UniProtKB-KW"/>
</dbReference>
<sequence>MSLVESFPEITKKREPLAPYTHLRIGGMADYLVQPRTPAELAAVLKYCKTHQVPLRMLGGGYNLLIRDEPISGAVVRLQGGEFAKIETTGNVVRAGGGAQLFDLIAHTVKVGLGGLETLVGIRGSVGGSVRCNVGDRTGEIGSSVKRVAVLTDDGVEQVRSRDELAFTDHASDLDEPVILWVEFSLDRESPDSLLKRMRRMWVQRQATEPLSFQAGVRMFRNPPGGSASTLVDRLGLAKHRVGGAEVSERNGNYAVAHPGTTARDILGLVDYVRDRVREKTGVTLERELYIW</sequence>
<dbReference type="PANTHER" id="PTHR21071">
    <property type="entry name" value="UDP-N-ACETYLENOLPYRUVOYLGLUCOSAMINE REDUCTASE"/>
    <property type="match status" value="1"/>
</dbReference>
<dbReference type="Pfam" id="PF01565">
    <property type="entry name" value="FAD_binding_4"/>
    <property type="match status" value="1"/>
</dbReference>
<dbReference type="InterPro" id="IPR016167">
    <property type="entry name" value="FAD-bd_PCMH_sub1"/>
</dbReference>
<dbReference type="SUPFAM" id="SSF56194">
    <property type="entry name" value="Uridine diphospho-N-Acetylenolpyruvylglucosamine reductase, MurB, C-terminal domain"/>
    <property type="match status" value="1"/>
</dbReference>
<dbReference type="PROSITE" id="PS51387">
    <property type="entry name" value="FAD_PCMH"/>
    <property type="match status" value="1"/>
</dbReference>
<keyword evidence="12 19" id="KW-0133">Cell shape</keyword>
<dbReference type="Pfam" id="PF02873">
    <property type="entry name" value="MurB_C"/>
    <property type="match status" value="1"/>
</dbReference>
<evidence type="ECO:0000256" key="9">
    <source>
        <dbReference type="ARBA" id="ARBA00022630"/>
    </source>
</evidence>
<comment type="cofactor">
    <cofactor evidence="1 19">
        <name>FAD</name>
        <dbReference type="ChEBI" id="CHEBI:57692"/>
    </cofactor>
</comment>
<evidence type="ECO:0000256" key="3">
    <source>
        <dbReference type="ARBA" id="ARBA00004496"/>
    </source>
</evidence>
<evidence type="ECO:0000256" key="14">
    <source>
        <dbReference type="ARBA" id="ARBA00023002"/>
    </source>
</evidence>
<comment type="function">
    <text evidence="2 19">Cell wall formation.</text>
</comment>
<evidence type="ECO:0000256" key="7">
    <source>
        <dbReference type="ARBA" id="ARBA00022490"/>
    </source>
</evidence>
<comment type="subcellular location">
    <subcellularLocation>
        <location evidence="3 19">Cytoplasm</location>
    </subcellularLocation>
</comment>
<dbReference type="InterPro" id="IPR036318">
    <property type="entry name" value="FAD-bd_PCMH-like_sf"/>
</dbReference>
<dbReference type="OrthoDB" id="9804753at2"/>
<dbReference type="GO" id="GO:0008762">
    <property type="term" value="F:UDP-N-acetylmuramate dehydrogenase activity"/>
    <property type="evidence" value="ECO:0007669"/>
    <property type="project" value="UniProtKB-UniRule"/>
</dbReference>
<comment type="caution">
    <text evidence="19">Lacks conserved residue(s) required for the propagation of feature annotation.</text>
</comment>
<evidence type="ECO:0000313" key="22">
    <source>
        <dbReference type="Proteomes" id="UP000324974"/>
    </source>
</evidence>
<dbReference type="Proteomes" id="UP000324974">
    <property type="component" value="Chromosome"/>
</dbReference>
<proteinExistence type="inferred from homology"/>
<keyword evidence="10 19" id="KW-0274">FAD</keyword>
<protein>
    <recommendedName>
        <fullName evidence="6 19">UDP-N-acetylenolpyruvoylglucosamine reductase</fullName>
        <ecNumber evidence="5 19">1.3.1.98</ecNumber>
    </recommendedName>
    <alternativeName>
        <fullName evidence="17 19">UDP-N-acetylmuramate dehydrogenase</fullName>
    </alternativeName>
</protein>
<dbReference type="EC" id="1.3.1.98" evidence="5 19"/>
<evidence type="ECO:0000256" key="13">
    <source>
        <dbReference type="ARBA" id="ARBA00022984"/>
    </source>
</evidence>
<dbReference type="Gene3D" id="3.30.465.10">
    <property type="match status" value="1"/>
</dbReference>
<feature type="domain" description="FAD-binding PCMH-type" evidence="20">
    <location>
        <begin position="25"/>
        <end position="189"/>
    </location>
</feature>
<dbReference type="InterPro" id="IPR003170">
    <property type="entry name" value="MurB"/>
</dbReference>
<evidence type="ECO:0000256" key="2">
    <source>
        <dbReference type="ARBA" id="ARBA00003921"/>
    </source>
</evidence>
<dbReference type="InterPro" id="IPR036635">
    <property type="entry name" value="MurB_C_sf"/>
</dbReference>
<reference evidence="22" key="1">
    <citation type="submission" date="2019-08" db="EMBL/GenBank/DDBJ databases">
        <title>Limnoglobus roseus gen. nov., sp. nov., a novel freshwater planctomycete with a giant genome from the family Gemmataceae.</title>
        <authorList>
            <person name="Kulichevskaya I.S."/>
            <person name="Naumoff D.G."/>
            <person name="Miroshnikov K."/>
            <person name="Ivanova A."/>
            <person name="Philippov D.A."/>
            <person name="Hakobyan A."/>
            <person name="Rijpstra I.C."/>
            <person name="Sinninghe Damste J.S."/>
            <person name="Liesack W."/>
            <person name="Dedysh S.N."/>
        </authorList>
    </citation>
    <scope>NUCLEOTIDE SEQUENCE [LARGE SCALE GENOMIC DNA]</scope>
    <source>
        <strain evidence="22">PX52</strain>
    </source>
</reference>
<feature type="active site" evidence="19">
    <location>
        <position position="288"/>
    </location>
</feature>
<evidence type="ECO:0000256" key="17">
    <source>
        <dbReference type="ARBA" id="ARBA00031026"/>
    </source>
</evidence>
<dbReference type="Gene3D" id="3.30.43.10">
    <property type="entry name" value="Uridine Diphospho-n-acetylenolpyruvylglucosamine Reductase, domain 2"/>
    <property type="match status" value="1"/>
</dbReference>